<dbReference type="InterPro" id="IPR000980">
    <property type="entry name" value="SH2"/>
</dbReference>
<dbReference type="PANTHER" id="PTHR11801">
    <property type="entry name" value="SIGNAL TRANSDUCER AND ACTIVATOR OF TRANSCRIPTION"/>
    <property type="match status" value="1"/>
</dbReference>
<dbReference type="SUPFAM" id="SSF49417">
    <property type="entry name" value="p53-like transcription factors"/>
    <property type="match status" value="1"/>
</dbReference>
<reference evidence="14" key="4">
    <citation type="submission" date="2022-04" db="UniProtKB">
        <authorList>
            <consortium name="WormBaseParasite"/>
        </authorList>
    </citation>
    <scope>IDENTIFICATION</scope>
</reference>
<accession>A0A4E9ETB9</accession>
<keyword evidence="7 9" id="KW-0539">Nucleus</keyword>
<evidence type="ECO:0000313" key="12">
    <source>
        <dbReference type="EMBL" id="VIO87447.1"/>
    </source>
</evidence>
<protein>
    <recommendedName>
        <fullName evidence="9">Signal transducer and activator of transcription</fullName>
    </recommendedName>
</protein>
<dbReference type="OrthoDB" id="19300at2759"/>
<dbReference type="GO" id="GO:0005634">
    <property type="term" value="C:nucleus"/>
    <property type="evidence" value="ECO:0007669"/>
    <property type="project" value="UniProtKB-SubCell"/>
</dbReference>
<reference evidence="11" key="2">
    <citation type="submission" date="2012-12" db="EMBL/GenBank/DDBJ databases">
        <authorList>
            <consortium name="WormBase Consortium"/>
            <person name="Ghedin E."/>
            <person name="Paulini M."/>
        </authorList>
    </citation>
    <scope>NUCLEOTIDE SEQUENCE</scope>
    <source>
        <strain evidence="11">FR3</strain>
    </source>
</reference>
<dbReference type="InterPro" id="IPR013801">
    <property type="entry name" value="STAT_TF_DNA-bd"/>
</dbReference>
<evidence type="ECO:0000259" key="10">
    <source>
        <dbReference type="PROSITE" id="PS50001"/>
    </source>
</evidence>
<gene>
    <name evidence="11" type="primary">Bma-sta-1</name>
    <name evidence="14" type="synonym">Bm1_36470</name>
    <name evidence="12" type="ORF">BM_BM6729</name>
    <name evidence="11" type="ORF">BM_Bm6729</name>
</gene>
<dbReference type="EMBL" id="CAAKNF010000196">
    <property type="protein sequence ID" value="VIO87447.1"/>
    <property type="molecule type" value="Genomic_DNA"/>
</dbReference>
<sequence length="603" mass="68810">MLCYGEIKTALLDLTKECHTLWEENKDMQGRFVNDLTELHRMQFAVSKLEHDHQDDKLSQARISVSDMQKRASQLYNALMEKRCNLTQKLNEGVHNVALLQNQLISDYLYDWKNRQKLQQVGVPFEERDCMIDEIQTEFEMLAEQNWQLRTYACWQMDLLRRGPQISGHVAQTTNLNSILDNLTKLLCMLVSQSFIVAIQPEPVLKTQHKFLAEVRLLIGDKLGIKQHLVNTNVTVRIIAEEEARLLSTAQLSEKNVKTVGSISNDFEKITTDDKGHMSAKFSNSNRTTLSPEIVSVSWKELGQVLRHKFAISTGAERAISDSDLCYMAEKLKVSADEERKLITLHRFAKQNLRDDVNFSFWEWFFAIMQLIKHKLLKFWDEGWLIGFISKQDASSQMVRTPHPTFLLRFSDTQTGAVSIGFVCDDEGGKVPFHLSPFSIKDLDQFSLAQRIASCPQLKDIKYLYPDIDKEDMLRYFETEERQKSLSPTGYIQSEIVMVAKTGGRSGCQTGRDSPLLSFSTQTKLDWSPGEIIARTQSAEMNENYNNEEVISVLSSSFESDVEALLGPGFYAQLPSQPLQLVDISFIDGCNSSLSKFGDSMED</sequence>
<accession>A0A1P6C8Z1</accession>
<keyword evidence="13" id="KW-1185">Reference proteome</keyword>
<keyword evidence="9" id="KW-0597">Phosphoprotein</keyword>
<dbReference type="WBParaSite" id="Bm6729c.1">
    <property type="protein sequence ID" value="Bm6729c.1"/>
    <property type="gene ID" value="WBGene00226990"/>
</dbReference>
<proteinExistence type="inferred from homology"/>
<keyword evidence="6 9" id="KW-0804">Transcription</keyword>
<evidence type="ECO:0000256" key="5">
    <source>
        <dbReference type="ARBA" id="ARBA00023125"/>
    </source>
</evidence>
<dbReference type="InterPro" id="IPR048988">
    <property type="entry name" value="STAT_linker"/>
</dbReference>
<keyword evidence="3 8" id="KW-0727">SH2 domain</keyword>
<evidence type="ECO:0000256" key="8">
    <source>
        <dbReference type="PROSITE-ProRule" id="PRU00191"/>
    </source>
</evidence>
<dbReference type="Gene3D" id="1.20.1050.20">
    <property type="entry name" value="STAT transcription factor, all-alpha domain"/>
    <property type="match status" value="1"/>
</dbReference>
<dbReference type="GO" id="GO:0003700">
    <property type="term" value="F:DNA-binding transcription factor activity"/>
    <property type="evidence" value="ECO:0007669"/>
    <property type="project" value="InterPro"/>
</dbReference>
<dbReference type="InterPro" id="IPR015988">
    <property type="entry name" value="STAT_TF_CC"/>
</dbReference>
<dbReference type="Pfam" id="PF02864">
    <property type="entry name" value="STAT_bind"/>
    <property type="match status" value="1"/>
</dbReference>
<dbReference type="EMBL" id="LN856865">
    <property type="protein sequence ID" value="CDP92989.1"/>
    <property type="molecule type" value="Genomic_DNA"/>
</dbReference>
<dbReference type="SUPFAM" id="SSF55550">
    <property type="entry name" value="SH2 domain"/>
    <property type="match status" value="1"/>
</dbReference>
<dbReference type="CTD" id="6102180"/>
<dbReference type="GO" id="GO:0003677">
    <property type="term" value="F:DNA binding"/>
    <property type="evidence" value="ECO:0007669"/>
    <property type="project" value="UniProtKB-KW"/>
</dbReference>
<dbReference type="SUPFAM" id="SSF47655">
    <property type="entry name" value="STAT"/>
    <property type="match status" value="1"/>
</dbReference>
<dbReference type="InterPro" id="IPR013800">
    <property type="entry name" value="STAT_TF_alpha"/>
</dbReference>
<dbReference type="PROSITE" id="PS50001">
    <property type="entry name" value="SH2"/>
    <property type="match status" value="1"/>
</dbReference>
<keyword evidence="9" id="KW-0010">Activator</keyword>
<organism evidence="11">
    <name type="scientific">Brugia malayi</name>
    <name type="common">Filarial nematode worm</name>
    <dbReference type="NCBI Taxonomy" id="6279"/>
    <lineage>
        <taxon>Eukaryota</taxon>
        <taxon>Metazoa</taxon>
        <taxon>Ecdysozoa</taxon>
        <taxon>Nematoda</taxon>
        <taxon>Chromadorea</taxon>
        <taxon>Rhabditida</taxon>
        <taxon>Spirurina</taxon>
        <taxon>Spiruromorpha</taxon>
        <taxon>Filarioidea</taxon>
        <taxon>Onchocercidae</taxon>
        <taxon>Brugia</taxon>
    </lineage>
</organism>
<evidence type="ECO:0000256" key="6">
    <source>
        <dbReference type="ARBA" id="ARBA00023163"/>
    </source>
</evidence>
<dbReference type="GO" id="GO:0007165">
    <property type="term" value="P:signal transduction"/>
    <property type="evidence" value="ECO:0007669"/>
    <property type="project" value="InterPro"/>
</dbReference>
<dbReference type="Proteomes" id="UP000006672">
    <property type="component" value="Unassembled WGS sequence"/>
</dbReference>
<reference evidence="12" key="3">
    <citation type="submission" date="2019-04" db="EMBL/GenBank/DDBJ databases">
        <authorList>
            <person name="Howe K."/>
            <person name="Paulini M."/>
            <person name="Williams G."/>
        </authorList>
    </citation>
    <scope>NUCLEOTIDE SEQUENCE [LARGE SCALE GENOMIC DNA]</scope>
    <source>
        <strain evidence="12">FR3</strain>
    </source>
</reference>
<dbReference type="InterPro" id="IPR036860">
    <property type="entry name" value="SH2_dom_sf"/>
</dbReference>
<evidence type="ECO:0000256" key="7">
    <source>
        <dbReference type="ARBA" id="ARBA00023242"/>
    </source>
</evidence>
<evidence type="ECO:0000313" key="14">
    <source>
        <dbReference type="WBParaSite" id="Bm6729c.1"/>
    </source>
</evidence>
<dbReference type="Gene3D" id="3.30.505.10">
    <property type="entry name" value="SH2 domain"/>
    <property type="match status" value="1"/>
</dbReference>
<evidence type="ECO:0000313" key="11">
    <source>
        <dbReference type="EMBL" id="CDP92989.1"/>
    </source>
</evidence>
<keyword evidence="9" id="KW-0963">Cytoplasm</keyword>
<comment type="similarity">
    <text evidence="2 9">Belongs to the transcription factor STAT family.</text>
</comment>
<name>A0A1P6C8Z1_BRUMA</name>
<dbReference type="Pfam" id="PF21354">
    <property type="entry name" value="STAT_linker"/>
    <property type="match status" value="1"/>
</dbReference>
<comment type="subcellular location">
    <subcellularLocation>
        <location evidence="9">Cytoplasm</location>
    </subcellularLocation>
    <subcellularLocation>
        <location evidence="1 9">Nucleus</location>
    </subcellularLocation>
</comment>
<keyword evidence="5 9" id="KW-0238">DNA-binding</keyword>
<dbReference type="Pfam" id="PF01017">
    <property type="entry name" value="STAT_alpha"/>
    <property type="match status" value="1"/>
</dbReference>
<dbReference type="GO" id="GO:0005737">
    <property type="term" value="C:cytoplasm"/>
    <property type="evidence" value="ECO:0007669"/>
    <property type="project" value="UniProtKB-SubCell"/>
</dbReference>
<feature type="domain" description="SH2" evidence="10">
    <location>
        <begin position="384"/>
        <end position="465"/>
    </location>
</feature>
<dbReference type="GeneID" id="6102180"/>
<evidence type="ECO:0000256" key="9">
    <source>
        <dbReference type="RuleBase" id="RU046415"/>
    </source>
</evidence>
<reference evidence="11 13" key="1">
    <citation type="journal article" date="2007" name="Science">
        <title>Draft genome of the filarial nematode parasite Brugia malayi.</title>
        <authorList>
            <person name="Ghedin E."/>
            <person name="Wang S."/>
            <person name="Spiro D."/>
            <person name="Caler E."/>
            <person name="Zhao Q."/>
            <person name="Crabtree J."/>
            <person name="Allen J.E."/>
            <person name="Delcher A.L."/>
            <person name="Guiliano D.B."/>
            <person name="Miranda-Saavedra D."/>
            <person name="Angiuoli S.V."/>
            <person name="Creasy T."/>
            <person name="Amedeo P."/>
            <person name="Haas B."/>
            <person name="El-Sayed N.M."/>
            <person name="Wortman J.R."/>
            <person name="Feldblyum T."/>
            <person name="Tallon L."/>
            <person name="Schatz M."/>
            <person name="Shumway M."/>
            <person name="Koo H."/>
            <person name="Salzberg S.L."/>
            <person name="Schobel S."/>
            <person name="Pertea M."/>
            <person name="Pop M."/>
            <person name="White O."/>
            <person name="Barton G.J."/>
            <person name="Carlow C.K."/>
            <person name="Crawford M.J."/>
            <person name="Daub J."/>
            <person name="Dimmic M.W."/>
            <person name="Estes C.F."/>
            <person name="Foster J.M."/>
            <person name="Ganatra M."/>
            <person name="Gregory W.F."/>
            <person name="Johnson N.M."/>
            <person name="Jin J."/>
            <person name="Komuniecki R."/>
            <person name="Korf I."/>
            <person name="Kumar S."/>
            <person name="Laney S."/>
            <person name="Li B.W."/>
            <person name="Li W."/>
            <person name="Lindblom T.H."/>
            <person name="Lustigman S."/>
            <person name="Ma D."/>
            <person name="Maina C.V."/>
            <person name="Martin D.M."/>
            <person name="McCarter J.P."/>
            <person name="McReynolds L."/>
            <person name="Mitreva M."/>
            <person name="Nutman T.B."/>
            <person name="Parkinson J."/>
            <person name="Peregrin-Alvarez J.M."/>
            <person name="Poole C."/>
            <person name="Ren Q."/>
            <person name="Saunders L."/>
            <person name="Sluder A.E."/>
            <person name="Smith K."/>
            <person name="Stanke M."/>
            <person name="Unnasch T.R."/>
            <person name="Ware J."/>
            <person name="Wei A.D."/>
            <person name="Weil G."/>
            <person name="Williams D.J."/>
            <person name="Zhang Y."/>
            <person name="Williams S.A."/>
            <person name="Fraser-Liggett C."/>
            <person name="Slatko B."/>
            <person name="Blaxter M.L."/>
            <person name="Scott A.L."/>
        </authorList>
    </citation>
    <scope>NUCLEOTIDE SEQUENCE</scope>
    <source>
        <strain evidence="11 13">FR3</strain>
    </source>
</reference>
<evidence type="ECO:0000256" key="4">
    <source>
        <dbReference type="ARBA" id="ARBA00023015"/>
    </source>
</evidence>
<dbReference type="InterPro" id="IPR001217">
    <property type="entry name" value="STAT"/>
</dbReference>
<dbReference type="AlphaFoldDB" id="A0A1P6C8Z1"/>
<dbReference type="Pfam" id="PF00017">
    <property type="entry name" value="SH2"/>
    <property type="match status" value="1"/>
</dbReference>
<evidence type="ECO:0000313" key="13">
    <source>
        <dbReference type="Proteomes" id="UP000006672"/>
    </source>
</evidence>
<dbReference type="RefSeq" id="XP_042930158.1">
    <property type="nucleotide sequence ID" value="XM_043074224.1"/>
</dbReference>
<dbReference type="InterPro" id="IPR008967">
    <property type="entry name" value="p53-like_TF_DNA-bd_sf"/>
</dbReference>
<dbReference type="Gene3D" id="1.10.238.10">
    <property type="entry name" value="EF-hand"/>
    <property type="match status" value="1"/>
</dbReference>
<evidence type="ECO:0000256" key="2">
    <source>
        <dbReference type="ARBA" id="ARBA00005586"/>
    </source>
</evidence>
<dbReference type="CDD" id="cd09919">
    <property type="entry name" value="SH2_STAT_family"/>
    <property type="match status" value="1"/>
</dbReference>
<evidence type="ECO:0000256" key="1">
    <source>
        <dbReference type="ARBA" id="ARBA00004123"/>
    </source>
</evidence>
<evidence type="ECO:0000256" key="3">
    <source>
        <dbReference type="ARBA" id="ARBA00022999"/>
    </source>
</evidence>
<keyword evidence="4 9" id="KW-0805">Transcription regulation</keyword>